<name>A0A1H5M3C0_9MICO</name>
<sequence length="327" mass="34982">MVTMVGTERGQRPERRRLRMPSAQTWETVIGIGYLVLGTNAMLLVGALPLVVLLVSTDPVTSWPALLGAGVLATPALTAGFAVFTHYSRTHGTEVIRTFWRSWAAHLRRSLAVGLLWTTTAVVLVVDVLALWGATLGAVLTPVFVVLFLLATATALLALVASVERPDARLRDVLRASLYLGLRRWYLTAVSFLVLGLLGGTLRDPPGPRRRAGRDPAAVRRVGELPLHAQTGAAPGIVAPDVGTSASAPSPARVRIRFRRWNPRLAARTGTPMTDVGSHEVWQTGRAVAAVRRGRATSAPTLGGQEASASSGVRVTSGWVRPIDRAR</sequence>
<dbReference type="InterPro" id="IPR006938">
    <property type="entry name" value="DUF624"/>
</dbReference>
<organism evidence="2 3">
    <name type="scientific">Ruania alba</name>
    <dbReference type="NCBI Taxonomy" id="648782"/>
    <lineage>
        <taxon>Bacteria</taxon>
        <taxon>Bacillati</taxon>
        <taxon>Actinomycetota</taxon>
        <taxon>Actinomycetes</taxon>
        <taxon>Micrococcales</taxon>
        <taxon>Ruaniaceae</taxon>
        <taxon>Ruania</taxon>
    </lineage>
</organism>
<feature type="transmembrane region" description="Helical" evidence="1">
    <location>
        <begin position="139"/>
        <end position="163"/>
    </location>
</feature>
<dbReference type="OrthoDB" id="3402079at2"/>
<keyword evidence="3" id="KW-1185">Reference proteome</keyword>
<dbReference type="STRING" id="648782.SAMN04488554_3091"/>
<reference evidence="3" key="1">
    <citation type="submission" date="2016-10" db="EMBL/GenBank/DDBJ databases">
        <authorList>
            <person name="Varghese N."/>
            <person name="Submissions S."/>
        </authorList>
    </citation>
    <scope>NUCLEOTIDE SEQUENCE [LARGE SCALE GENOMIC DNA]</scope>
    <source>
        <strain evidence="3">DSM 21368</strain>
    </source>
</reference>
<proteinExistence type="predicted"/>
<feature type="transmembrane region" description="Helical" evidence="1">
    <location>
        <begin position="25"/>
        <end position="51"/>
    </location>
</feature>
<dbReference type="Proteomes" id="UP000199220">
    <property type="component" value="Unassembled WGS sequence"/>
</dbReference>
<dbReference type="AlphaFoldDB" id="A0A1H5M3C0"/>
<feature type="transmembrane region" description="Helical" evidence="1">
    <location>
        <begin position="184"/>
        <end position="202"/>
    </location>
</feature>
<evidence type="ECO:0000313" key="2">
    <source>
        <dbReference type="EMBL" id="SEE82988.1"/>
    </source>
</evidence>
<keyword evidence="1" id="KW-0812">Transmembrane</keyword>
<feature type="transmembrane region" description="Helical" evidence="1">
    <location>
        <begin position="63"/>
        <end position="84"/>
    </location>
</feature>
<accession>A0A1H5M3C0</accession>
<protein>
    <submittedName>
        <fullName evidence="2">Uncharacterized membrane protein YesL</fullName>
    </submittedName>
</protein>
<dbReference type="Pfam" id="PF04854">
    <property type="entry name" value="DUF624"/>
    <property type="match status" value="1"/>
</dbReference>
<keyword evidence="1" id="KW-0472">Membrane</keyword>
<gene>
    <name evidence="2" type="ORF">SAMN04488554_3091</name>
</gene>
<dbReference type="EMBL" id="FNTX01000002">
    <property type="protein sequence ID" value="SEE82988.1"/>
    <property type="molecule type" value="Genomic_DNA"/>
</dbReference>
<evidence type="ECO:0000313" key="3">
    <source>
        <dbReference type="Proteomes" id="UP000199220"/>
    </source>
</evidence>
<feature type="transmembrane region" description="Helical" evidence="1">
    <location>
        <begin position="111"/>
        <end position="133"/>
    </location>
</feature>
<keyword evidence="1" id="KW-1133">Transmembrane helix</keyword>
<evidence type="ECO:0000256" key="1">
    <source>
        <dbReference type="SAM" id="Phobius"/>
    </source>
</evidence>